<keyword evidence="3" id="KW-1185">Reference proteome</keyword>
<protein>
    <submittedName>
        <fullName evidence="2">Unnamed protein product</fullName>
    </submittedName>
</protein>
<gene>
    <name evidence="2" type="ORF">Pfra01_000020500</name>
</gene>
<organism evidence="2 3">
    <name type="scientific">Phytophthora fragariaefolia</name>
    <dbReference type="NCBI Taxonomy" id="1490495"/>
    <lineage>
        <taxon>Eukaryota</taxon>
        <taxon>Sar</taxon>
        <taxon>Stramenopiles</taxon>
        <taxon>Oomycota</taxon>
        <taxon>Peronosporomycetes</taxon>
        <taxon>Peronosporales</taxon>
        <taxon>Peronosporaceae</taxon>
        <taxon>Phytophthora</taxon>
    </lineage>
</organism>
<dbReference type="EMBL" id="BSXT01000013">
    <property type="protein sequence ID" value="GMF14841.1"/>
    <property type="molecule type" value="Genomic_DNA"/>
</dbReference>
<feature type="region of interest" description="Disordered" evidence="1">
    <location>
        <begin position="45"/>
        <end position="68"/>
    </location>
</feature>
<comment type="caution">
    <text evidence="2">The sequence shown here is derived from an EMBL/GenBank/DDBJ whole genome shotgun (WGS) entry which is preliminary data.</text>
</comment>
<accession>A0A9W6TGW1</accession>
<name>A0A9W6TGW1_9STRA</name>
<evidence type="ECO:0000256" key="1">
    <source>
        <dbReference type="SAM" id="MobiDB-lite"/>
    </source>
</evidence>
<evidence type="ECO:0000313" key="2">
    <source>
        <dbReference type="EMBL" id="GMF14841.1"/>
    </source>
</evidence>
<sequence>MLSLRTPTLNATATSLRFFSELAFGNNNVVALELIEEGNDLGSLQRHQHKAGDDLAGGTTERARDGSRVHEPLAVLRSNMGAAVRTSSVLSIRNGDLP</sequence>
<dbReference type="AlphaFoldDB" id="A0A9W6TGW1"/>
<proteinExistence type="predicted"/>
<dbReference type="Proteomes" id="UP001165121">
    <property type="component" value="Unassembled WGS sequence"/>
</dbReference>
<evidence type="ECO:0000313" key="3">
    <source>
        <dbReference type="Proteomes" id="UP001165121"/>
    </source>
</evidence>
<reference evidence="2" key="1">
    <citation type="submission" date="2023-04" db="EMBL/GenBank/DDBJ databases">
        <title>Phytophthora fragariaefolia NBRC 109709.</title>
        <authorList>
            <person name="Ichikawa N."/>
            <person name="Sato H."/>
            <person name="Tonouchi N."/>
        </authorList>
    </citation>
    <scope>NUCLEOTIDE SEQUENCE</scope>
    <source>
        <strain evidence="2">NBRC 109709</strain>
    </source>
</reference>